<dbReference type="AlphaFoldDB" id="A0A0L0UVQ2"/>
<organism evidence="2 3">
    <name type="scientific">Puccinia striiformis f. sp. tritici PST-78</name>
    <dbReference type="NCBI Taxonomy" id="1165861"/>
    <lineage>
        <taxon>Eukaryota</taxon>
        <taxon>Fungi</taxon>
        <taxon>Dikarya</taxon>
        <taxon>Basidiomycota</taxon>
        <taxon>Pucciniomycotina</taxon>
        <taxon>Pucciniomycetes</taxon>
        <taxon>Pucciniales</taxon>
        <taxon>Pucciniaceae</taxon>
        <taxon>Puccinia</taxon>
    </lineage>
</organism>
<comment type="caution">
    <text evidence="2">The sequence shown here is derived from an EMBL/GenBank/DDBJ whole genome shotgun (WGS) entry which is preliminary data.</text>
</comment>
<proteinExistence type="predicted"/>
<dbReference type="Proteomes" id="UP000054564">
    <property type="component" value="Unassembled WGS sequence"/>
</dbReference>
<feature type="signal peptide" evidence="1">
    <location>
        <begin position="1"/>
        <end position="20"/>
    </location>
</feature>
<reference evidence="2" key="1">
    <citation type="submission" date="2014-03" db="EMBL/GenBank/DDBJ databases">
        <title>Cloning and expression analysis of gamma-glutamylcysteines synthetase in perennial ryegrass.</title>
        <authorList>
            <person name="Wei S."/>
            <person name="Sun Z."/>
        </authorList>
    </citation>
    <scope>NUCLEOTIDE SEQUENCE</scope>
    <source>
        <strain evidence="2">Race PST-78</strain>
    </source>
</reference>
<evidence type="ECO:0000313" key="2">
    <source>
        <dbReference type="EMBL" id="KNE91100.1"/>
    </source>
</evidence>
<gene>
    <name evidence="2" type="ORF">PSTG_15495</name>
</gene>
<evidence type="ECO:0000313" key="3">
    <source>
        <dbReference type="Proteomes" id="UP000054564"/>
    </source>
</evidence>
<keyword evidence="3" id="KW-1185">Reference proteome</keyword>
<feature type="chain" id="PRO_5007415897" description="Secreted protein" evidence="1">
    <location>
        <begin position="21"/>
        <end position="113"/>
    </location>
</feature>
<protein>
    <recommendedName>
        <fullName evidence="4">Secreted protein</fullName>
    </recommendedName>
</protein>
<reference evidence="3" key="2">
    <citation type="submission" date="2014-03" db="EMBL/GenBank/DDBJ databases">
        <title>The Genome Sequence of Puccinia striiformis f. sp. tritici PST-78.</title>
        <authorList>
            <consortium name="The Broad Institute Genome Sequencing Platform"/>
            <person name="Cuomo C."/>
            <person name="Hulbert S."/>
            <person name="Chen X."/>
            <person name="Walker B."/>
            <person name="Young S.K."/>
            <person name="Zeng Q."/>
            <person name="Gargeya S."/>
            <person name="Fitzgerald M."/>
            <person name="Haas B."/>
            <person name="Abouelleil A."/>
            <person name="Alvarado L."/>
            <person name="Arachchi H.M."/>
            <person name="Berlin A.M."/>
            <person name="Chapman S.B."/>
            <person name="Goldberg J."/>
            <person name="Griggs A."/>
            <person name="Gujja S."/>
            <person name="Hansen M."/>
            <person name="Howarth C."/>
            <person name="Imamovic A."/>
            <person name="Larimer J."/>
            <person name="McCowan C."/>
            <person name="Montmayeur A."/>
            <person name="Murphy C."/>
            <person name="Neiman D."/>
            <person name="Pearson M."/>
            <person name="Priest M."/>
            <person name="Roberts A."/>
            <person name="Saif S."/>
            <person name="Shea T."/>
            <person name="Sisk P."/>
            <person name="Sykes S."/>
            <person name="Wortman J."/>
            <person name="Nusbaum C."/>
            <person name="Birren B."/>
        </authorList>
    </citation>
    <scope>NUCLEOTIDE SEQUENCE [LARGE SCALE GENOMIC DNA]</scope>
    <source>
        <strain evidence="3">race PST-78</strain>
    </source>
</reference>
<keyword evidence="1" id="KW-0732">Signal</keyword>
<evidence type="ECO:0008006" key="4">
    <source>
        <dbReference type="Google" id="ProtNLM"/>
    </source>
</evidence>
<accession>A0A0L0UVQ2</accession>
<dbReference type="EMBL" id="AJIL01000220">
    <property type="protein sequence ID" value="KNE91100.1"/>
    <property type="molecule type" value="Genomic_DNA"/>
</dbReference>
<name>A0A0L0UVQ2_9BASI</name>
<dbReference type="EMBL" id="AJIL01000220">
    <property type="protein sequence ID" value="KNE91099.1"/>
    <property type="molecule type" value="Genomic_DNA"/>
</dbReference>
<sequence>MNLISLIIYLSCATIPAALAAEAPNPETTVVFTCADLTGLPSGWCVSQVAGKLEDGYNFVQAKAVGDTKDLNYNCIGKLYADNSACCNDKFKPEPKGLTQLGEDCKIKKSNGT</sequence>
<evidence type="ECO:0000256" key="1">
    <source>
        <dbReference type="SAM" id="SignalP"/>
    </source>
</evidence>